<dbReference type="Proteomes" id="UP000050794">
    <property type="component" value="Unassembled WGS sequence"/>
</dbReference>
<reference evidence="3" key="1">
    <citation type="submission" date="2016-06" db="UniProtKB">
        <authorList>
            <consortium name="WormBaseParasite"/>
        </authorList>
    </citation>
    <scope>IDENTIFICATION</scope>
</reference>
<evidence type="ECO:0000313" key="3">
    <source>
        <dbReference type="WBParaSite" id="TCNE_0000992501-mRNA-1"/>
    </source>
</evidence>
<gene>
    <name evidence="1" type="ORF">TCNE_LOCUS9925</name>
</gene>
<protein>
    <submittedName>
        <fullName evidence="1 3">Uncharacterized protein</fullName>
    </submittedName>
</protein>
<evidence type="ECO:0000313" key="1">
    <source>
        <dbReference type="EMBL" id="VDM41246.1"/>
    </source>
</evidence>
<dbReference type="AlphaFoldDB" id="A0A183UN55"/>
<proteinExistence type="predicted"/>
<evidence type="ECO:0000313" key="2">
    <source>
        <dbReference type="Proteomes" id="UP000050794"/>
    </source>
</evidence>
<accession>A0A183UN55</accession>
<dbReference type="EMBL" id="UYWY01020327">
    <property type="protein sequence ID" value="VDM41246.1"/>
    <property type="molecule type" value="Genomic_DNA"/>
</dbReference>
<dbReference type="WBParaSite" id="TCNE_0000992501-mRNA-1">
    <property type="protein sequence ID" value="TCNE_0000992501-mRNA-1"/>
    <property type="gene ID" value="TCNE_0000992501"/>
</dbReference>
<sequence length="81" mass="9848">MSSMMRWRRMCERKQTIGARHTSCMVRDAKDAKPVEIEVVRWYERKTSRHKNEWSLEVDWYDHWYSCDNALYDGCIKRGAC</sequence>
<organism evidence="2 3">
    <name type="scientific">Toxocara canis</name>
    <name type="common">Canine roundworm</name>
    <dbReference type="NCBI Taxonomy" id="6265"/>
    <lineage>
        <taxon>Eukaryota</taxon>
        <taxon>Metazoa</taxon>
        <taxon>Ecdysozoa</taxon>
        <taxon>Nematoda</taxon>
        <taxon>Chromadorea</taxon>
        <taxon>Rhabditida</taxon>
        <taxon>Spirurina</taxon>
        <taxon>Ascaridomorpha</taxon>
        <taxon>Ascaridoidea</taxon>
        <taxon>Toxocaridae</taxon>
        <taxon>Toxocara</taxon>
    </lineage>
</organism>
<keyword evidence="2" id="KW-1185">Reference proteome</keyword>
<reference evidence="1 2" key="2">
    <citation type="submission" date="2018-11" db="EMBL/GenBank/DDBJ databases">
        <authorList>
            <consortium name="Pathogen Informatics"/>
        </authorList>
    </citation>
    <scope>NUCLEOTIDE SEQUENCE [LARGE SCALE GENOMIC DNA]</scope>
</reference>
<name>A0A183UN55_TOXCA</name>